<accession>A0A9P9E370</accession>
<proteinExistence type="predicted"/>
<keyword evidence="3" id="KW-1185">Reference proteome</keyword>
<gene>
    <name evidence="2" type="ORF">B0J13DRAFT_644713</name>
</gene>
<protein>
    <recommendedName>
        <fullName evidence="1">DUF7514 domain-containing protein</fullName>
    </recommendedName>
</protein>
<organism evidence="2 3">
    <name type="scientific">Dactylonectria estremocensis</name>
    <dbReference type="NCBI Taxonomy" id="1079267"/>
    <lineage>
        <taxon>Eukaryota</taxon>
        <taxon>Fungi</taxon>
        <taxon>Dikarya</taxon>
        <taxon>Ascomycota</taxon>
        <taxon>Pezizomycotina</taxon>
        <taxon>Sordariomycetes</taxon>
        <taxon>Hypocreomycetidae</taxon>
        <taxon>Hypocreales</taxon>
        <taxon>Nectriaceae</taxon>
        <taxon>Dactylonectria</taxon>
    </lineage>
</organism>
<evidence type="ECO:0000313" key="2">
    <source>
        <dbReference type="EMBL" id="KAH7129777.1"/>
    </source>
</evidence>
<feature type="domain" description="DUF7514" evidence="1">
    <location>
        <begin position="146"/>
        <end position="312"/>
    </location>
</feature>
<dbReference type="Pfam" id="PF24355">
    <property type="entry name" value="DUF7514"/>
    <property type="match status" value="1"/>
</dbReference>
<dbReference type="Proteomes" id="UP000717696">
    <property type="component" value="Unassembled WGS sequence"/>
</dbReference>
<dbReference type="EMBL" id="JAGMUU010000020">
    <property type="protein sequence ID" value="KAH7129777.1"/>
    <property type="molecule type" value="Genomic_DNA"/>
</dbReference>
<reference evidence="2" key="1">
    <citation type="journal article" date="2021" name="Nat. Commun.">
        <title>Genetic determinants of endophytism in the Arabidopsis root mycobiome.</title>
        <authorList>
            <person name="Mesny F."/>
            <person name="Miyauchi S."/>
            <person name="Thiergart T."/>
            <person name="Pickel B."/>
            <person name="Atanasova L."/>
            <person name="Karlsson M."/>
            <person name="Huettel B."/>
            <person name="Barry K.W."/>
            <person name="Haridas S."/>
            <person name="Chen C."/>
            <person name="Bauer D."/>
            <person name="Andreopoulos W."/>
            <person name="Pangilinan J."/>
            <person name="LaButti K."/>
            <person name="Riley R."/>
            <person name="Lipzen A."/>
            <person name="Clum A."/>
            <person name="Drula E."/>
            <person name="Henrissat B."/>
            <person name="Kohler A."/>
            <person name="Grigoriev I.V."/>
            <person name="Martin F.M."/>
            <person name="Hacquard S."/>
        </authorList>
    </citation>
    <scope>NUCLEOTIDE SEQUENCE</scope>
    <source>
        <strain evidence="2">MPI-CAGE-AT-0021</strain>
    </source>
</reference>
<dbReference type="OrthoDB" id="5075811at2759"/>
<dbReference type="InterPro" id="IPR055936">
    <property type="entry name" value="DUF7514"/>
</dbReference>
<evidence type="ECO:0000259" key="1">
    <source>
        <dbReference type="Pfam" id="PF24355"/>
    </source>
</evidence>
<evidence type="ECO:0000313" key="3">
    <source>
        <dbReference type="Proteomes" id="UP000717696"/>
    </source>
</evidence>
<comment type="caution">
    <text evidence="2">The sequence shown here is derived from an EMBL/GenBank/DDBJ whole genome shotgun (WGS) entry which is preliminary data.</text>
</comment>
<name>A0A9P9E370_9HYPO</name>
<dbReference type="AlphaFoldDB" id="A0A9P9E370"/>
<sequence>MFDALRKLKQQTLEAAKASLDQANAHQQNAQQHPYGGGYAGQNVQGAGQPWQGNATYTYPPFSNTAPSVIPQACAQGPSTQPSYRPSNYLPQAEQQYYPSTYPVQAQSFSPQCQSAEQPTNMPYQTFPANVTSSTPQGSAASFQWGNLINPDKTASRQFVLLIDAIFAFANKALEPRNTGILEPTKAASVFEAMNYADSNNIPKSFYRFAVQNNYPDPLKFQADAMAMNWRIFQIPHHTDNANTLGLTREGFRAIVLRDALLDPIVQWKRLNSFLAANHQRLINPETLSQFPLSTIPEGSMPDTGDPETIRVFREREAIMSAELLQYQQTLMNAQNWKHQATMDGLTPGYFTPNAWGGYQFHATGGMNW</sequence>